<feature type="domain" description="RRM" evidence="3">
    <location>
        <begin position="18"/>
        <end position="91"/>
    </location>
</feature>
<dbReference type="STRING" id="1316194.A0A1Q5UGG6"/>
<protein>
    <recommendedName>
        <fullName evidence="3">RRM domain-containing protein</fullName>
    </recommendedName>
</protein>
<evidence type="ECO:0000259" key="3">
    <source>
        <dbReference type="PROSITE" id="PS50102"/>
    </source>
</evidence>
<dbReference type="InterPro" id="IPR012677">
    <property type="entry name" value="Nucleotide-bd_a/b_plait_sf"/>
</dbReference>
<dbReference type="CDD" id="cd00590">
    <property type="entry name" value="RRM_SF"/>
    <property type="match status" value="1"/>
</dbReference>
<name>A0A1Q5UGG6_9EURO</name>
<feature type="compositionally biased region" description="Polar residues" evidence="2">
    <location>
        <begin position="113"/>
        <end position="126"/>
    </location>
</feature>
<dbReference type="AlphaFoldDB" id="A0A1Q5UGG6"/>
<comment type="caution">
    <text evidence="4">The sequence shown here is derived from an EMBL/GenBank/DDBJ whole genome shotgun (WGS) entry which is preliminary data.</text>
</comment>
<dbReference type="InterPro" id="IPR000504">
    <property type="entry name" value="RRM_dom"/>
</dbReference>
<dbReference type="PROSITE" id="PS50102">
    <property type="entry name" value="RRM"/>
    <property type="match status" value="2"/>
</dbReference>
<keyword evidence="1" id="KW-0694">RNA-binding</keyword>
<dbReference type="EMBL" id="MNBE01000276">
    <property type="protein sequence ID" value="OKP11575.1"/>
    <property type="molecule type" value="Genomic_DNA"/>
</dbReference>
<feature type="region of interest" description="Disordered" evidence="2">
    <location>
        <begin position="112"/>
        <end position="131"/>
    </location>
</feature>
<dbReference type="InterPro" id="IPR035979">
    <property type="entry name" value="RBD_domain_sf"/>
</dbReference>
<proteinExistence type="predicted"/>
<evidence type="ECO:0000313" key="5">
    <source>
        <dbReference type="Proteomes" id="UP000186955"/>
    </source>
</evidence>
<keyword evidence="5" id="KW-1185">Reference proteome</keyword>
<sequence>MAQAPQGQPDALNEGRRNLPYQASPYDIENLLAANGFDKTESIHISVDPVSARNPGYCFVDFPDKATADRVLTSLNAQFNGRSVKVGPCEPKKQQNRRFGRENEYAFNRWGDWNSQTHNSETTASRGNGRGIKQGPTGALHHFEDMVNKKGWRLFVGGLDKMINQAQHNSEIADLFAAFKPVAIGKRITPDEYTRSFPGKHHYCFIDFETKEDMDAAIKTLNGSVYMGSQLKVRPAKEMPKALKDRRMGLGSNRPDEDEGKIPYSDYVAGSSRALESSNWRRKGT</sequence>
<dbReference type="GO" id="GO:0003723">
    <property type="term" value="F:RNA binding"/>
    <property type="evidence" value="ECO:0007669"/>
    <property type="project" value="UniProtKB-UniRule"/>
</dbReference>
<dbReference type="InterPro" id="IPR050907">
    <property type="entry name" value="SRSF"/>
</dbReference>
<accession>A0A1Q5UGG6</accession>
<organism evidence="4 5">
    <name type="scientific">Penicillium subrubescens</name>
    <dbReference type="NCBI Taxonomy" id="1316194"/>
    <lineage>
        <taxon>Eukaryota</taxon>
        <taxon>Fungi</taxon>
        <taxon>Dikarya</taxon>
        <taxon>Ascomycota</taxon>
        <taxon>Pezizomycotina</taxon>
        <taxon>Eurotiomycetes</taxon>
        <taxon>Eurotiomycetidae</taxon>
        <taxon>Eurotiales</taxon>
        <taxon>Aspergillaceae</taxon>
        <taxon>Penicillium</taxon>
    </lineage>
</organism>
<reference evidence="4 5" key="1">
    <citation type="submission" date="2016-10" db="EMBL/GenBank/DDBJ databases">
        <title>Genome sequence of the ascomycete fungus Penicillium subrubescens.</title>
        <authorList>
            <person name="De Vries R.P."/>
            <person name="Peng M."/>
            <person name="Dilokpimol A."/>
            <person name="Hilden K."/>
            <person name="Makela M.R."/>
            <person name="Grigoriev I."/>
            <person name="Riley R."/>
            <person name="Granchi Z."/>
        </authorList>
    </citation>
    <scope>NUCLEOTIDE SEQUENCE [LARGE SCALE GENOMIC DNA]</scope>
    <source>
        <strain evidence="4 5">CBS 132785</strain>
    </source>
</reference>
<dbReference type="SMART" id="SM00360">
    <property type="entry name" value="RRM"/>
    <property type="match status" value="2"/>
</dbReference>
<dbReference type="Pfam" id="PF00076">
    <property type="entry name" value="RRM_1"/>
    <property type="match status" value="2"/>
</dbReference>
<dbReference type="SUPFAM" id="SSF54928">
    <property type="entry name" value="RNA-binding domain, RBD"/>
    <property type="match status" value="2"/>
</dbReference>
<dbReference type="PANTHER" id="PTHR23147">
    <property type="entry name" value="SERINE/ARGININE RICH SPLICING FACTOR"/>
    <property type="match status" value="1"/>
</dbReference>
<feature type="domain" description="RRM" evidence="3">
    <location>
        <begin position="152"/>
        <end position="238"/>
    </location>
</feature>
<dbReference type="Proteomes" id="UP000186955">
    <property type="component" value="Unassembled WGS sequence"/>
</dbReference>
<dbReference type="Gene3D" id="3.30.70.330">
    <property type="match status" value="2"/>
</dbReference>
<evidence type="ECO:0000256" key="2">
    <source>
        <dbReference type="SAM" id="MobiDB-lite"/>
    </source>
</evidence>
<evidence type="ECO:0000313" key="4">
    <source>
        <dbReference type="EMBL" id="OKP11575.1"/>
    </source>
</evidence>
<feature type="region of interest" description="Disordered" evidence="2">
    <location>
        <begin position="237"/>
        <end position="265"/>
    </location>
</feature>
<evidence type="ECO:0000256" key="1">
    <source>
        <dbReference type="PROSITE-ProRule" id="PRU00176"/>
    </source>
</evidence>
<feature type="compositionally biased region" description="Basic and acidic residues" evidence="2">
    <location>
        <begin position="237"/>
        <end position="248"/>
    </location>
</feature>
<gene>
    <name evidence="4" type="ORF">PENSUB_2877</name>
</gene>